<sequence>MAWECNSDNFCECGHVAGFIHGKRPMVKTQVMQALNDSGEQPSYQTTGWMALVNRYSERNFSFPADKLKAIAGLAEVLATERTATDPSFSMDAIYTEGIFRRGLPEQLLWITANGSPGSPASPVASIHPDSRPGRRLSPCNTATWSWASIDGQVTYQNDIEIVSSLVDIHDSVDSTTFDEIVSSRYLTLEGLAMPVALRTYVWEDGSGMETDTTNSSVFMGPWVKTIMRTPSGMTYAIFYDEGRPVDLENGDADFHCWTRLDWAMDLPTDSSEDSFRSPHSRRSLEGSVNSGTESADFSMSWAEFDSNDSAEDIEGGEEEVGSDDGDGEHGLSELGESIETESVRYGESADEKDLGCDSWCDKCLSDGGILGATSLYWCLRIAIGKRKRTDKFFLFCLILYRSAKGRDVWERVGLGQIPISEGEDDLEWHFQDGIVQRIRLI</sequence>
<dbReference type="Proteomes" id="UP000288168">
    <property type="component" value="Unassembled WGS sequence"/>
</dbReference>
<accession>A0A428NIC2</accession>
<proteinExistence type="predicted"/>
<name>A0A428NIC2_9HYPO</name>
<gene>
    <name evidence="2" type="ORF">CEP54_016089</name>
</gene>
<evidence type="ECO:0000313" key="3">
    <source>
        <dbReference type="Proteomes" id="UP000288168"/>
    </source>
</evidence>
<protein>
    <submittedName>
        <fullName evidence="2">Uncharacterized protein</fullName>
    </submittedName>
</protein>
<feature type="region of interest" description="Disordered" evidence="1">
    <location>
        <begin position="269"/>
        <end position="295"/>
    </location>
</feature>
<dbReference type="PANTHER" id="PTHR33112">
    <property type="entry name" value="DOMAIN PROTEIN, PUTATIVE-RELATED"/>
    <property type="match status" value="1"/>
</dbReference>
<dbReference type="AlphaFoldDB" id="A0A428NIC2"/>
<dbReference type="EMBL" id="NKCI01000490">
    <property type="protein sequence ID" value="RSL40546.1"/>
    <property type="molecule type" value="Genomic_DNA"/>
</dbReference>
<feature type="compositionally biased region" description="Acidic residues" evidence="1">
    <location>
        <begin position="309"/>
        <end position="327"/>
    </location>
</feature>
<dbReference type="OrthoDB" id="5362512at2759"/>
<organism evidence="2 3">
    <name type="scientific">Fusarium duplospermum</name>
    <dbReference type="NCBI Taxonomy" id="1325734"/>
    <lineage>
        <taxon>Eukaryota</taxon>
        <taxon>Fungi</taxon>
        <taxon>Dikarya</taxon>
        <taxon>Ascomycota</taxon>
        <taxon>Pezizomycotina</taxon>
        <taxon>Sordariomycetes</taxon>
        <taxon>Hypocreomycetidae</taxon>
        <taxon>Hypocreales</taxon>
        <taxon>Nectriaceae</taxon>
        <taxon>Fusarium</taxon>
        <taxon>Fusarium solani species complex</taxon>
    </lineage>
</organism>
<feature type="region of interest" description="Disordered" evidence="1">
    <location>
        <begin position="309"/>
        <end position="336"/>
    </location>
</feature>
<keyword evidence="3" id="KW-1185">Reference proteome</keyword>
<evidence type="ECO:0000313" key="2">
    <source>
        <dbReference type="EMBL" id="RSL40546.1"/>
    </source>
</evidence>
<evidence type="ECO:0000256" key="1">
    <source>
        <dbReference type="SAM" id="MobiDB-lite"/>
    </source>
</evidence>
<reference evidence="2 3" key="1">
    <citation type="submission" date="2017-06" db="EMBL/GenBank/DDBJ databases">
        <title>Comparative genomic analysis of Ambrosia Fusariam Clade fungi.</title>
        <authorList>
            <person name="Stajich J.E."/>
            <person name="Carrillo J."/>
            <person name="Kijimoto T."/>
            <person name="Eskalen A."/>
            <person name="O'Donnell K."/>
            <person name="Kasson M."/>
        </authorList>
    </citation>
    <scope>NUCLEOTIDE SEQUENCE [LARGE SCALE GENOMIC DNA]</scope>
    <source>
        <strain evidence="2 3">NRRL62584</strain>
    </source>
</reference>
<dbReference type="PANTHER" id="PTHR33112:SF16">
    <property type="entry name" value="HETEROKARYON INCOMPATIBILITY DOMAIN-CONTAINING PROTEIN"/>
    <property type="match status" value="1"/>
</dbReference>
<comment type="caution">
    <text evidence="2">The sequence shown here is derived from an EMBL/GenBank/DDBJ whole genome shotgun (WGS) entry which is preliminary data.</text>
</comment>